<dbReference type="OrthoDB" id="9800326at2"/>
<dbReference type="AlphaFoldDB" id="A0A2S4ZYF6"/>
<dbReference type="Proteomes" id="UP000236893">
    <property type="component" value="Unassembled WGS sequence"/>
</dbReference>
<dbReference type="SMART" id="SM00344">
    <property type="entry name" value="HTH_ASNC"/>
    <property type="match status" value="1"/>
</dbReference>
<dbReference type="Pfam" id="PF13412">
    <property type="entry name" value="HTH_24"/>
    <property type="match status" value="1"/>
</dbReference>
<dbReference type="Gene3D" id="1.10.10.10">
    <property type="entry name" value="Winged helix-like DNA-binding domain superfamily/Winged helix DNA-binding domain"/>
    <property type="match status" value="1"/>
</dbReference>
<dbReference type="GO" id="GO:0006355">
    <property type="term" value="P:regulation of DNA-templated transcription"/>
    <property type="evidence" value="ECO:0007669"/>
    <property type="project" value="UniProtKB-ARBA"/>
</dbReference>
<dbReference type="InterPro" id="IPR011008">
    <property type="entry name" value="Dimeric_a/b-barrel"/>
</dbReference>
<reference evidence="5 6" key="1">
    <citation type="submission" date="2018-01" db="EMBL/GenBank/DDBJ databases">
        <authorList>
            <person name="Gaut B.S."/>
            <person name="Morton B.R."/>
            <person name="Clegg M.T."/>
            <person name="Duvall M.R."/>
        </authorList>
    </citation>
    <scope>NUCLEOTIDE SEQUENCE [LARGE SCALE GENOMIC DNA]</scope>
    <source>
        <strain evidence="5 6">HR-AV</strain>
    </source>
</reference>
<dbReference type="CDD" id="cd00090">
    <property type="entry name" value="HTH_ARSR"/>
    <property type="match status" value="1"/>
</dbReference>
<evidence type="ECO:0000259" key="4">
    <source>
        <dbReference type="PROSITE" id="PS50956"/>
    </source>
</evidence>
<dbReference type="RefSeq" id="WP_103789960.1">
    <property type="nucleotide sequence ID" value="NZ_PQVF01000011.1"/>
</dbReference>
<dbReference type="GO" id="GO:0043565">
    <property type="term" value="F:sequence-specific DNA binding"/>
    <property type="evidence" value="ECO:0007669"/>
    <property type="project" value="InterPro"/>
</dbReference>
<dbReference type="SUPFAM" id="SSF54909">
    <property type="entry name" value="Dimeric alpha+beta barrel"/>
    <property type="match status" value="1"/>
</dbReference>
<dbReference type="InterPro" id="IPR019887">
    <property type="entry name" value="Tscrpt_reg_AsnC/Lrp_C"/>
</dbReference>
<dbReference type="PANTHER" id="PTHR30154:SF34">
    <property type="entry name" value="TRANSCRIPTIONAL REGULATOR AZLB"/>
    <property type="match status" value="1"/>
</dbReference>
<sequence length="162" mass="18359">MFDLDDIDLKILSLKQENACISNSELAKELGMAPSAMLERVRKLEKKGIIQSYHTRINPIALNQKLLAFIFVKSSTAPNSCWQDNSIKDLPGIQEVHHIAGDDCFLIKIRTEDSQSLVKWMREELSKIQGIISTRTTIVLETLKETTNLTIPLTQNENAQQH</sequence>
<evidence type="ECO:0000313" key="5">
    <source>
        <dbReference type="EMBL" id="POY35355.1"/>
    </source>
</evidence>
<dbReference type="Pfam" id="PF01037">
    <property type="entry name" value="AsnC_trans_reg"/>
    <property type="match status" value="1"/>
</dbReference>
<dbReference type="InterPro" id="IPR036390">
    <property type="entry name" value="WH_DNA-bd_sf"/>
</dbReference>
<comment type="caution">
    <text evidence="5">The sequence shown here is derived from an EMBL/GenBank/DDBJ whole genome shotgun (WGS) entry which is preliminary data.</text>
</comment>
<organism evidence="5 6">
    <name type="scientific">Solitalea longa</name>
    <dbReference type="NCBI Taxonomy" id="2079460"/>
    <lineage>
        <taxon>Bacteria</taxon>
        <taxon>Pseudomonadati</taxon>
        <taxon>Bacteroidota</taxon>
        <taxon>Sphingobacteriia</taxon>
        <taxon>Sphingobacteriales</taxon>
        <taxon>Sphingobacteriaceae</taxon>
        <taxon>Solitalea</taxon>
    </lineage>
</organism>
<name>A0A2S4ZYF6_9SPHI</name>
<dbReference type="InterPro" id="IPR019888">
    <property type="entry name" value="Tscrpt_reg_AsnC-like"/>
</dbReference>
<proteinExistence type="predicted"/>
<accession>A0A2S4ZYF6</accession>
<feature type="domain" description="HTH asnC-type" evidence="4">
    <location>
        <begin position="4"/>
        <end position="65"/>
    </location>
</feature>
<dbReference type="GO" id="GO:0043200">
    <property type="term" value="P:response to amino acid"/>
    <property type="evidence" value="ECO:0007669"/>
    <property type="project" value="TreeGrafter"/>
</dbReference>
<dbReference type="GO" id="GO:0005829">
    <property type="term" value="C:cytosol"/>
    <property type="evidence" value="ECO:0007669"/>
    <property type="project" value="TreeGrafter"/>
</dbReference>
<gene>
    <name evidence="5" type="ORF">C3K47_14920</name>
</gene>
<dbReference type="Gene3D" id="3.30.70.920">
    <property type="match status" value="1"/>
</dbReference>
<evidence type="ECO:0000256" key="1">
    <source>
        <dbReference type="ARBA" id="ARBA00023015"/>
    </source>
</evidence>
<keyword evidence="2" id="KW-0238">DNA-binding</keyword>
<protein>
    <submittedName>
        <fullName evidence="5">Lrp/AsnC family transcriptional regulator</fullName>
    </submittedName>
</protein>
<dbReference type="InterPro" id="IPR011991">
    <property type="entry name" value="ArsR-like_HTH"/>
</dbReference>
<keyword evidence="1" id="KW-0805">Transcription regulation</keyword>
<dbReference type="PROSITE" id="PS50956">
    <property type="entry name" value="HTH_ASNC_2"/>
    <property type="match status" value="1"/>
</dbReference>
<evidence type="ECO:0000313" key="6">
    <source>
        <dbReference type="Proteomes" id="UP000236893"/>
    </source>
</evidence>
<keyword evidence="3" id="KW-0804">Transcription</keyword>
<dbReference type="PRINTS" id="PR00033">
    <property type="entry name" value="HTHASNC"/>
</dbReference>
<dbReference type="PANTHER" id="PTHR30154">
    <property type="entry name" value="LEUCINE-RESPONSIVE REGULATORY PROTEIN"/>
    <property type="match status" value="1"/>
</dbReference>
<dbReference type="SUPFAM" id="SSF46785">
    <property type="entry name" value="Winged helix' DNA-binding domain"/>
    <property type="match status" value="1"/>
</dbReference>
<keyword evidence="6" id="KW-1185">Reference proteome</keyword>
<dbReference type="EMBL" id="PQVF01000011">
    <property type="protein sequence ID" value="POY35355.1"/>
    <property type="molecule type" value="Genomic_DNA"/>
</dbReference>
<evidence type="ECO:0000256" key="2">
    <source>
        <dbReference type="ARBA" id="ARBA00023125"/>
    </source>
</evidence>
<dbReference type="InterPro" id="IPR036388">
    <property type="entry name" value="WH-like_DNA-bd_sf"/>
</dbReference>
<evidence type="ECO:0000256" key="3">
    <source>
        <dbReference type="ARBA" id="ARBA00023163"/>
    </source>
</evidence>
<dbReference type="InterPro" id="IPR000485">
    <property type="entry name" value="AsnC-type_HTH_dom"/>
</dbReference>